<protein>
    <recommendedName>
        <fullName evidence="2">DUF4460 domain-containing protein</fullName>
    </recommendedName>
</protein>
<evidence type="ECO:0000313" key="3">
    <source>
        <dbReference type="EMBL" id="KAJ1913368.1"/>
    </source>
</evidence>
<feature type="region of interest" description="Disordered" evidence="1">
    <location>
        <begin position="192"/>
        <end position="214"/>
    </location>
</feature>
<keyword evidence="4" id="KW-1185">Reference proteome</keyword>
<feature type="domain" description="DUF4460" evidence="2">
    <location>
        <begin position="6"/>
        <end position="55"/>
    </location>
</feature>
<dbReference type="InterPro" id="IPR028031">
    <property type="entry name" value="DUF4460"/>
</dbReference>
<reference evidence="3" key="1">
    <citation type="submission" date="2022-07" db="EMBL/GenBank/DDBJ databases">
        <title>Phylogenomic reconstructions and comparative analyses of Kickxellomycotina fungi.</title>
        <authorList>
            <person name="Reynolds N.K."/>
            <person name="Stajich J.E."/>
            <person name="Barry K."/>
            <person name="Grigoriev I.V."/>
            <person name="Crous P."/>
            <person name="Smith M.E."/>
        </authorList>
    </citation>
    <scope>NUCLEOTIDE SEQUENCE</scope>
    <source>
        <strain evidence="3">RSA 861</strain>
    </source>
</reference>
<dbReference type="Pfam" id="PF14687">
    <property type="entry name" value="DUF4460"/>
    <property type="match status" value="1"/>
</dbReference>
<dbReference type="AlphaFoldDB" id="A0A9W8DQG2"/>
<name>A0A9W8DQG2_9FUNG</name>
<feature type="region of interest" description="Disordered" evidence="1">
    <location>
        <begin position="50"/>
        <end position="71"/>
    </location>
</feature>
<dbReference type="Proteomes" id="UP001150569">
    <property type="component" value="Unassembled WGS sequence"/>
</dbReference>
<proteinExistence type="predicted"/>
<evidence type="ECO:0000313" key="4">
    <source>
        <dbReference type="Proteomes" id="UP001150569"/>
    </source>
</evidence>
<sequence>MATVNARVLRTQLHRLLLRCHPDFFQADPAIKQTNQQSLQLLNSLLEPILTHDPPPLGKPQAPKTSLTESTATNTAPVINTAVLAQHYGAWAAKPSVAVAFYPSTATKAATRIEHCFQLDRPDEMIGLDRAGSGGAVDSHLGGYRQPALAGYAWWTLADNLVQLCEKAGIDQAGELRSAAAETRQRWLDRLCPANTPKVPGRRGATEPRRGTVSQLHTERTSMREQFQRNLGSSGLAREPPSSVPRWAQMAKYGRGHGGGAPNPPVPTVALEPAKVFAHPTLRGYQGARALANFNQLLSRHSSDLNFARWHHVPVMFGLSFTRSPPGFICVPISFSKKDNILHERQRLNNQATDGGTRP</sequence>
<evidence type="ECO:0000259" key="2">
    <source>
        <dbReference type="Pfam" id="PF14687"/>
    </source>
</evidence>
<evidence type="ECO:0000256" key="1">
    <source>
        <dbReference type="SAM" id="MobiDB-lite"/>
    </source>
</evidence>
<comment type="caution">
    <text evidence="3">The sequence shown here is derived from an EMBL/GenBank/DDBJ whole genome shotgun (WGS) entry which is preliminary data.</text>
</comment>
<dbReference type="OrthoDB" id="2097874at2759"/>
<gene>
    <name evidence="3" type="ORF">IWQ60_009239</name>
</gene>
<organism evidence="3 4">
    <name type="scientific">Tieghemiomyces parasiticus</name>
    <dbReference type="NCBI Taxonomy" id="78921"/>
    <lineage>
        <taxon>Eukaryota</taxon>
        <taxon>Fungi</taxon>
        <taxon>Fungi incertae sedis</taxon>
        <taxon>Zoopagomycota</taxon>
        <taxon>Kickxellomycotina</taxon>
        <taxon>Dimargaritomycetes</taxon>
        <taxon>Dimargaritales</taxon>
        <taxon>Dimargaritaceae</taxon>
        <taxon>Tieghemiomyces</taxon>
    </lineage>
</organism>
<dbReference type="EMBL" id="JANBPT010000755">
    <property type="protein sequence ID" value="KAJ1913368.1"/>
    <property type="molecule type" value="Genomic_DNA"/>
</dbReference>
<accession>A0A9W8DQG2</accession>